<dbReference type="InterPro" id="IPR018490">
    <property type="entry name" value="cNMP-bd_dom_sf"/>
</dbReference>
<feature type="transmembrane region" description="Helical" evidence="6">
    <location>
        <begin position="417"/>
        <end position="440"/>
    </location>
</feature>
<evidence type="ECO:0000256" key="1">
    <source>
        <dbReference type="ARBA" id="ARBA00004141"/>
    </source>
</evidence>
<keyword evidence="4 6" id="KW-0472">Membrane</keyword>
<feature type="compositionally biased region" description="Basic residues" evidence="5">
    <location>
        <begin position="54"/>
        <end position="64"/>
    </location>
</feature>
<evidence type="ECO:0000259" key="7">
    <source>
        <dbReference type="Pfam" id="PF00520"/>
    </source>
</evidence>
<keyword evidence="9" id="KW-1185">Reference proteome</keyword>
<dbReference type="Gene3D" id="1.10.287.70">
    <property type="match status" value="1"/>
</dbReference>
<dbReference type="InterPro" id="IPR003938">
    <property type="entry name" value="K_chnl_volt-dep_EAG/ELK/ERG"/>
</dbReference>
<reference evidence="9" key="1">
    <citation type="journal article" date="2023" name="Commun. Biol.">
        <title>Genome analysis of Parmales, the sister group of diatoms, reveals the evolutionary specialization of diatoms from phago-mixotrophs to photoautotrophs.</title>
        <authorList>
            <person name="Ban H."/>
            <person name="Sato S."/>
            <person name="Yoshikawa S."/>
            <person name="Yamada K."/>
            <person name="Nakamura Y."/>
            <person name="Ichinomiya M."/>
            <person name="Sato N."/>
            <person name="Blanc-Mathieu R."/>
            <person name="Endo H."/>
            <person name="Kuwata A."/>
            <person name="Ogata H."/>
        </authorList>
    </citation>
    <scope>NUCLEOTIDE SEQUENCE [LARGE SCALE GENOMIC DNA]</scope>
    <source>
        <strain evidence="9">NIES 3699</strain>
    </source>
</reference>
<feature type="compositionally biased region" description="Polar residues" evidence="5">
    <location>
        <begin position="70"/>
        <end position="87"/>
    </location>
</feature>
<evidence type="ECO:0000256" key="5">
    <source>
        <dbReference type="SAM" id="MobiDB-lite"/>
    </source>
</evidence>
<proteinExistence type="predicted"/>
<feature type="domain" description="Ion transport" evidence="7">
    <location>
        <begin position="271"/>
        <end position="535"/>
    </location>
</feature>
<protein>
    <recommendedName>
        <fullName evidence="7">Ion transport domain-containing protein</fullName>
    </recommendedName>
</protein>
<sequence length="860" mass="95617">MNPSTKIHISAEGPEEGQTAWGGPTPTNKASSNLMPLASTEGGVEGSMKSPLAARHKKKKKVKKRDLDSKITQANSNVTAAQNTSPGQADVSPTPVGYRPRRGSKSNIMAGPPRPNEVVEVPLTEADTNPTPVRSPEQNPTQTGADRNTNFGDLFTPAPKALSPENSSNLTPRTRNARTGMTLPAVEVAKMKDVAIDAGIDPALSEADRKSIISYRKDLRRMSISTEQGPLLGTDGKKLIDPEVAKMVAYFEERTKEPKFLILPESTYMQRWDLVTLLALIFTAFVTPYEVALLESDCEWGDLSTWDPLFTVNRLIDLIFVKDMVMQFFLAFRITTNGGGAGLLIRNFKAIRSNYLKSWFPIDLLSIIPFDLIASLTNSGSLESLKIIRIIRLLRLLKLARIFKASRIFKRLESRMSVSFSIIGLIKFAVLLLVMGHWMACAWCMVGGGVPSQLEEGSNWVKYVACNLLGSDDDGFPMGSLDAWAIYVASFYWSIVTITSVGYGDVTPQNTDEMQWCTMFLLMGSCLWAYIIGSACGIVSNLDVDTIEHQQTMDSLNSFMSVQNFDQVLRIKVRAFFNQTKDLAKSDNYKQLINRMSPCLKEEVTAKNCEWIQEIWYLKGFQPALSVALLDYLVPGVFTPQEKVAVSDCLCIVSRGVASRGGVVKTAGTFWGEDFILENWDLKEHIDARALTYVEILVLSRDSFYDCMKGFSDELEHVRQSCVRLAVRRGILKFAHAMRDQGLQGANMMSKADIHKYDAHGNEEPTIPHGQPAGRRLTHMGSQIVGQFGNNGLNQLRHFEEHEFMTLDNKVHVLSERINGLEDVISSKIDKLAKMMASPSRSSRSVEIDNAVINSERGYN</sequence>
<evidence type="ECO:0000256" key="6">
    <source>
        <dbReference type="SAM" id="Phobius"/>
    </source>
</evidence>
<evidence type="ECO:0000313" key="9">
    <source>
        <dbReference type="Proteomes" id="UP001165160"/>
    </source>
</evidence>
<evidence type="ECO:0000256" key="4">
    <source>
        <dbReference type="ARBA" id="ARBA00023136"/>
    </source>
</evidence>
<dbReference type="PANTHER" id="PTHR10217:SF435">
    <property type="entry name" value="POTASSIUM VOLTAGE-GATED CHANNEL PROTEIN EAG"/>
    <property type="match status" value="1"/>
</dbReference>
<organism evidence="8 9">
    <name type="scientific">Triparma verrucosa</name>
    <dbReference type="NCBI Taxonomy" id="1606542"/>
    <lineage>
        <taxon>Eukaryota</taxon>
        <taxon>Sar</taxon>
        <taxon>Stramenopiles</taxon>
        <taxon>Ochrophyta</taxon>
        <taxon>Bolidophyceae</taxon>
        <taxon>Parmales</taxon>
        <taxon>Triparmaceae</taxon>
        <taxon>Triparma</taxon>
    </lineage>
</organism>
<dbReference type="InterPro" id="IPR050818">
    <property type="entry name" value="KCNH_animal-type"/>
</dbReference>
<comment type="subcellular location">
    <subcellularLocation>
        <location evidence="1">Membrane</location>
        <topology evidence="1">Multi-pass membrane protein</topology>
    </subcellularLocation>
</comment>
<feature type="transmembrane region" description="Helical" evidence="6">
    <location>
        <begin position="516"/>
        <end position="533"/>
    </location>
</feature>
<evidence type="ECO:0000256" key="2">
    <source>
        <dbReference type="ARBA" id="ARBA00022692"/>
    </source>
</evidence>
<dbReference type="Gene3D" id="2.60.120.10">
    <property type="entry name" value="Jelly Rolls"/>
    <property type="match status" value="1"/>
</dbReference>
<keyword evidence="2 6" id="KW-0812">Transmembrane</keyword>
<gene>
    <name evidence="8" type="ORF">TrVE_jg10381</name>
</gene>
<dbReference type="EMBL" id="BRXX01000446">
    <property type="protein sequence ID" value="GMI12447.1"/>
    <property type="molecule type" value="Genomic_DNA"/>
</dbReference>
<feature type="transmembrane region" description="Helical" evidence="6">
    <location>
        <begin position="484"/>
        <end position="504"/>
    </location>
</feature>
<feature type="compositionally biased region" description="Polar residues" evidence="5">
    <location>
        <begin position="126"/>
        <end position="151"/>
    </location>
</feature>
<dbReference type="SUPFAM" id="SSF81324">
    <property type="entry name" value="Voltage-gated potassium channels"/>
    <property type="match status" value="1"/>
</dbReference>
<dbReference type="SUPFAM" id="SSF51206">
    <property type="entry name" value="cAMP-binding domain-like"/>
    <property type="match status" value="1"/>
</dbReference>
<dbReference type="Pfam" id="PF00520">
    <property type="entry name" value="Ion_trans"/>
    <property type="match status" value="1"/>
</dbReference>
<feature type="compositionally biased region" description="Polar residues" evidence="5">
    <location>
        <begin position="164"/>
        <end position="176"/>
    </location>
</feature>
<dbReference type="Gene3D" id="1.10.287.630">
    <property type="entry name" value="Helix hairpin bin"/>
    <property type="match status" value="1"/>
</dbReference>
<dbReference type="InterPro" id="IPR014710">
    <property type="entry name" value="RmlC-like_jellyroll"/>
</dbReference>
<dbReference type="AlphaFoldDB" id="A0A9W7FHU9"/>
<dbReference type="GO" id="GO:0042391">
    <property type="term" value="P:regulation of membrane potential"/>
    <property type="evidence" value="ECO:0007669"/>
    <property type="project" value="TreeGrafter"/>
</dbReference>
<comment type="caution">
    <text evidence="8">The sequence shown here is derived from an EMBL/GenBank/DDBJ whole genome shotgun (WGS) entry which is preliminary data.</text>
</comment>
<dbReference type="Proteomes" id="UP001165160">
    <property type="component" value="Unassembled WGS sequence"/>
</dbReference>
<dbReference type="GO" id="GO:0005249">
    <property type="term" value="F:voltage-gated potassium channel activity"/>
    <property type="evidence" value="ECO:0007669"/>
    <property type="project" value="InterPro"/>
</dbReference>
<evidence type="ECO:0000256" key="3">
    <source>
        <dbReference type="ARBA" id="ARBA00022989"/>
    </source>
</evidence>
<feature type="compositionally biased region" description="Polar residues" evidence="5">
    <location>
        <begin position="25"/>
        <end position="34"/>
    </location>
</feature>
<name>A0A9W7FHU9_9STRA</name>
<dbReference type="InterPro" id="IPR005821">
    <property type="entry name" value="Ion_trans_dom"/>
</dbReference>
<dbReference type="GO" id="GO:0005886">
    <property type="term" value="C:plasma membrane"/>
    <property type="evidence" value="ECO:0007669"/>
    <property type="project" value="TreeGrafter"/>
</dbReference>
<keyword evidence="3 6" id="KW-1133">Transmembrane helix</keyword>
<dbReference type="PRINTS" id="PR01463">
    <property type="entry name" value="EAGCHANLFMLY"/>
</dbReference>
<evidence type="ECO:0000313" key="8">
    <source>
        <dbReference type="EMBL" id="GMI12447.1"/>
    </source>
</evidence>
<dbReference type="PANTHER" id="PTHR10217">
    <property type="entry name" value="VOLTAGE AND LIGAND GATED POTASSIUM CHANNEL"/>
    <property type="match status" value="1"/>
</dbReference>
<feature type="transmembrane region" description="Helical" evidence="6">
    <location>
        <begin position="324"/>
        <end position="345"/>
    </location>
</feature>
<feature type="region of interest" description="Disordered" evidence="5">
    <location>
        <begin position="1"/>
        <end position="176"/>
    </location>
</feature>
<accession>A0A9W7FHU9</accession>